<organism evidence="2 3">
    <name type="scientific">Haliscomenobacter hydrossis (strain ATCC 27775 / DSM 1100 / LMG 10767 / O)</name>
    <dbReference type="NCBI Taxonomy" id="760192"/>
    <lineage>
        <taxon>Bacteria</taxon>
        <taxon>Pseudomonadati</taxon>
        <taxon>Bacteroidota</taxon>
        <taxon>Saprospiria</taxon>
        <taxon>Saprospirales</taxon>
        <taxon>Haliscomenobacteraceae</taxon>
        <taxon>Haliscomenobacter</taxon>
    </lineage>
</organism>
<keyword evidence="1" id="KW-0472">Membrane</keyword>
<gene>
    <name evidence="2" type="ordered locus">Halhy_2750</name>
</gene>
<feature type="transmembrane region" description="Helical" evidence="1">
    <location>
        <begin position="78"/>
        <end position="96"/>
    </location>
</feature>
<reference key="2">
    <citation type="submission" date="2011-04" db="EMBL/GenBank/DDBJ databases">
        <title>Complete sequence of chromosome of Haliscomenobacter hydrossis DSM 1100.</title>
        <authorList>
            <consortium name="US DOE Joint Genome Institute (JGI-PGF)"/>
            <person name="Lucas S."/>
            <person name="Han J."/>
            <person name="Lapidus A."/>
            <person name="Bruce D."/>
            <person name="Goodwin L."/>
            <person name="Pitluck S."/>
            <person name="Peters L."/>
            <person name="Kyrpides N."/>
            <person name="Mavromatis K."/>
            <person name="Ivanova N."/>
            <person name="Ovchinnikova G."/>
            <person name="Pagani I."/>
            <person name="Daligault H."/>
            <person name="Detter J.C."/>
            <person name="Han C."/>
            <person name="Land M."/>
            <person name="Hauser L."/>
            <person name="Markowitz V."/>
            <person name="Cheng J.-F."/>
            <person name="Hugenholtz P."/>
            <person name="Woyke T."/>
            <person name="Wu D."/>
            <person name="Verbarg S."/>
            <person name="Frueling A."/>
            <person name="Brambilla E."/>
            <person name="Klenk H.-P."/>
            <person name="Eisen J.A."/>
        </authorList>
    </citation>
    <scope>NUCLEOTIDE SEQUENCE</scope>
    <source>
        <strain>DSM 1100</strain>
    </source>
</reference>
<dbReference type="Proteomes" id="UP000008461">
    <property type="component" value="Chromosome"/>
</dbReference>
<dbReference type="AlphaFoldDB" id="F4L1Y5"/>
<proteinExistence type="predicted"/>
<protein>
    <submittedName>
        <fullName evidence="2">Uncharacterized protein</fullName>
    </submittedName>
</protein>
<dbReference type="KEGG" id="hhy:Halhy_2750"/>
<reference evidence="2 3" key="1">
    <citation type="journal article" date="2011" name="Stand. Genomic Sci.">
        <title>Complete genome sequence of Haliscomenobacter hydrossis type strain (O).</title>
        <authorList>
            <consortium name="US DOE Joint Genome Institute (JGI-PGF)"/>
            <person name="Daligault H."/>
            <person name="Lapidus A."/>
            <person name="Zeytun A."/>
            <person name="Nolan M."/>
            <person name="Lucas S."/>
            <person name="Del Rio T.G."/>
            <person name="Tice H."/>
            <person name="Cheng J.F."/>
            <person name="Tapia R."/>
            <person name="Han C."/>
            <person name="Goodwin L."/>
            <person name="Pitluck S."/>
            <person name="Liolios K."/>
            <person name="Pagani I."/>
            <person name="Ivanova N."/>
            <person name="Huntemann M."/>
            <person name="Mavromatis K."/>
            <person name="Mikhailova N."/>
            <person name="Pati A."/>
            <person name="Chen A."/>
            <person name="Palaniappan K."/>
            <person name="Land M."/>
            <person name="Hauser L."/>
            <person name="Brambilla E.M."/>
            <person name="Rohde M."/>
            <person name="Verbarg S."/>
            <person name="Goker M."/>
            <person name="Bristow J."/>
            <person name="Eisen J.A."/>
            <person name="Markowitz V."/>
            <person name="Hugenholtz P."/>
            <person name="Kyrpides N.C."/>
            <person name="Klenk H.P."/>
            <person name="Woyke T."/>
        </authorList>
    </citation>
    <scope>NUCLEOTIDE SEQUENCE [LARGE SCALE GENOMIC DNA]</scope>
    <source>
        <strain evidence="3">ATCC 27775 / DSM 1100 / LMG 10767 / O</strain>
    </source>
</reference>
<evidence type="ECO:0000313" key="3">
    <source>
        <dbReference type="Proteomes" id="UP000008461"/>
    </source>
</evidence>
<keyword evidence="1" id="KW-0812">Transmembrane</keyword>
<sequence length="97" mass="11530">MLIAVRIIIILFIIALMVFMGHLSVRIEKRKQGEKYRDFFRDTLGSIWTTGGESFLPVPYLKEEADPYLERLRKKRNLIVSVFWLIWVVIVVFFIIL</sequence>
<feature type="transmembrane region" description="Helical" evidence="1">
    <location>
        <begin position="6"/>
        <end position="25"/>
    </location>
</feature>
<dbReference type="RefSeq" id="WP_013765166.1">
    <property type="nucleotide sequence ID" value="NC_015510.1"/>
</dbReference>
<keyword evidence="3" id="KW-1185">Reference proteome</keyword>
<evidence type="ECO:0000313" key="2">
    <source>
        <dbReference type="EMBL" id="AEE50618.1"/>
    </source>
</evidence>
<keyword evidence="1" id="KW-1133">Transmembrane helix</keyword>
<name>F4L1Y5_HALH1</name>
<dbReference type="EMBL" id="CP002691">
    <property type="protein sequence ID" value="AEE50618.1"/>
    <property type="molecule type" value="Genomic_DNA"/>
</dbReference>
<accession>F4L1Y5</accession>
<dbReference type="HOGENOM" id="CLU_2342841_0_0_10"/>
<evidence type="ECO:0000256" key="1">
    <source>
        <dbReference type="SAM" id="Phobius"/>
    </source>
</evidence>